<dbReference type="AlphaFoldDB" id="A0A1I0L4M6"/>
<keyword evidence="6" id="KW-1185">Reference proteome</keyword>
<dbReference type="PROSITE" id="PS51118">
    <property type="entry name" value="HTH_HXLR"/>
    <property type="match status" value="1"/>
</dbReference>
<proteinExistence type="predicted"/>
<dbReference type="Proteomes" id="UP000199361">
    <property type="component" value="Unassembled WGS sequence"/>
</dbReference>
<sequence length="221" mass="24299">MGHARRLYGQYCGLASALDVIGERWTLLIIRELLLGPKRYGEFLAELPGIGTNLLAERLKTLTELGVIAKPESRDQGYELTELGRELREPVLRLARWGMAFLGSPEENLEVRPHWGFLAVQAMMDPAFASDIDEAYEFHVDDIVFHIDVVGRRPIAMEGPYPGVAAVVARTDAQTFVEIGAKRLTPFEALASGRLSLTGDTDAVIRSSVLLGLMPAPASVR</sequence>
<feature type="domain" description="HTH hxlR-type" evidence="4">
    <location>
        <begin position="12"/>
        <end position="106"/>
    </location>
</feature>
<evidence type="ECO:0000256" key="1">
    <source>
        <dbReference type="ARBA" id="ARBA00023015"/>
    </source>
</evidence>
<dbReference type="STRING" id="568860.SAMN05421811_11238"/>
<dbReference type="Pfam" id="PF01638">
    <property type="entry name" value="HxlR"/>
    <property type="match status" value="1"/>
</dbReference>
<dbReference type="PANTHER" id="PTHR33204">
    <property type="entry name" value="TRANSCRIPTIONAL REGULATOR, MARR FAMILY"/>
    <property type="match status" value="1"/>
</dbReference>
<dbReference type="GO" id="GO:0003677">
    <property type="term" value="F:DNA binding"/>
    <property type="evidence" value="ECO:0007669"/>
    <property type="project" value="UniProtKB-KW"/>
</dbReference>
<dbReference type="Gene3D" id="1.10.10.10">
    <property type="entry name" value="Winged helix-like DNA-binding domain superfamily/Winged helix DNA-binding domain"/>
    <property type="match status" value="1"/>
</dbReference>
<accession>A0A1I0L4M6</accession>
<evidence type="ECO:0000313" key="6">
    <source>
        <dbReference type="Proteomes" id="UP000199361"/>
    </source>
</evidence>
<evidence type="ECO:0000256" key="2">
    <source>
        <dbReference type="ARBA" id="ARBA00023125"/>
    </source>
</evidence>
<dbReference type="OrthoDB" id="9792527at2"/>
<dbReference type="SUPFAM" id="SSF55718">
    <property type="entry name" value="SCP-like"/>
    <property type="match status" value="1"/>
</dbReference>
<dbReference type="InterPro" id="IPR036388">
    <property type="entry name" value="WH-like_DNA-bd_sf"/>
</dbReference>
<dbReference type="EMBL" id="FOHX01000012">
    <property type="protein sequence ID" value="SEU34348.1"/>
    <property type="molecule type" value="Genomic_DNA"/>
</dbReference>
<dbReference type="InterPro" id="IPR002577">
    <property type="entry name" value="HTH_HxlR"/>
</dbReference>
<dbReference type="Gene3D" id="3.30.1050.10">
    <property type="entry name" value="SCP2 sterol-binding domain"/>
    <property type="match status" value="1"/>
</dbReference>
<keyword evidence="3" id="KW-0804">Transcription</keyword>
<evidence type="ECO:0000256" key="3">
    <source>
        <dbReference type="ARBA" id="ARBA00023163"/>
    </source>
</evidence>
<dbReference type="RefSeq" id="WP_091088519.1">
    <property type="nucleotide sequence ID" value="NZ_FOHX01000012.1"/>
</dbReference>
<dbReference type="InterPro" id="IPR036390">
    <property type="entry name" value="WH_DNA-bd_sf"/>
</dbReference>
<protein>
    <submittedName>
        <fullName evidence="5">DNA-binding transcriptional regulator, HxlR family</fullName>
    </submittedName>
</protein>
<gene>
    <name evidence="5" type="ORF">SAMN05421811_11238</name>
</gene>
<evidence type="ECO:0000259" key="4">
    <source>
        <dbReference type="PROSITE" id="PS51118"/>
    </source>
</evidence>
<reference evidence="5 6" key="1">
    <citation type="submission" date="2016-10" db="EMBL/GenBank/DDBJ databases">
        <authorList>
            <person name="de Groot N.N."/>
        </authorList>
    </citation>
    <scope>NUCLEOTIDE SEQUENCE [LARGE SCALE GENOMIC DNA]</scope>
    <source>
        <strain evidence="5 6">CGMCC 4.5598</strain>
    </source>
</reference>
<organism evidence="5 6">
    <name type="scientific">Nonomuraea wenchangensis</name>
    <dbReference type="NCBI Taxonomy" id="568860"/>
    <lineage>
        <taxon>Bacteria</taxon>
        <taxon>Bacillati</taxon>
        <taxon>Actinomycetota</taxon>
        <taxon>Actinomycetes</taxon>
        <taxon>Streptosporangiales</taxon>
        <taxon>Streptosporangiaceae</taxon>
        <taxon>Nonomuraea</taxon>
    </lineage>
</organism>
<keyword evidence="2 5" id="KW-0238">DNA-binding</keyword>
<name>A0A1I0L4M6_9ACTN</name>
<evidence type="ECO:0000313" key="5">
    <source>
        <dbReference type="EMBL" id="SEU34348.1"/>
    </source>
</evidence>
<dbReference type="SUPFAM" id="SSF46785">
    <property type="entry name" value="Winged helix' DNA-binding domain"/>
    <property type="match status" value="1"/>
</dbReference>
<keyword evidence="1" id="KW-0805">Transcription regulation</keyword>
<dbReference type="InterPro" id="IPR036527">
    <property type="entry name" value="SCP2_sterol-bd_dom_sf"/>
</dbReference>
<dbReference type="PANTHER" id="PTHR33204:SF18">
    <property type="entry name" value="TRANSCRIPTIONAL REGULATORY PROTEIN"/>
    <property type="match status" value="1"/>
</dbReference>